<dbReference type="InterPro" id="IPR015590">
    <property type="entry name" value="Aldehyde_DH_dom"/>
</dbReference>
<dbReference type="InterPro" id="IPR016161">
    <property type="entry name" value="Ald_DH/histidinol_DH"/>
</dbReference>
<evidence type="ECO:0000313" key="2">
    <source>
        <dbReference type="EMBL" id="SVD98562.1"/>
    </source>
</evidence>
<evidence type="ECO:0000259" key="1">
    <source>
        <dbReference type="Pfam" id="PF00171"/>
    </source>
</evidence>
<dbReference type="Pfam" id="PF00171">
    <property type="entry name" value="Aldedh"/>
    <property type="match status" value="1"/>
</dbReference>
<reference evidence="2" key="1">
    <citation type="submission" date="2018-05" db="EMBL/GenBank/DDBJ databases">
        <authorList>
            <person name="Lanie J.A."/>
            <person name="Ng W.-L."/>
            <person name="Kazmierczak K.M."/>
            <person name="Andrzejewski T.M."/>
            <person name="Davidsen T.M."/>
            <person name="Wayne K.J."/>
            <person name="Tettelin H."/>
            <person name="Glass J.I."/>
            <person name="Rusch D."/>
            <person name="Podicherti R."/>
            <person name="Tsui H.-C.T."/>
            <person name="Winkler M.E."/>
        </authorList>
    </citation>
    <scope>NUCLEOTIDE SEQUENCE</scope>
</reference>
<dbReference type="AlphaFoldDB" id="A0A382ZSW6"/>
<dbReference type="Gene3D" id="3.40.605.10">
    <property type="entry name" value="Aldehyde Dehydrogenase, Chain A, domain 1"/>
    <property type="match status" value="1"/>
</dbReference>
<name>A0A382ZSW6_9ZZZZ</name>
<feature type="non-terminal residue" evidence="2">
    <location>
        <position position="1"/>
    </location>
</feature>
<feature type="domain" description="Aldehyde dehydrogenase" evidence="1">
    <location>
        <begin position="6"/>
        <end position="37"/>
    </location>
</feature>
<organism evidence="2">
    <name type="scientific">marine metagenome</name>
    <dbReference type="NCBI Taxonomy" id="408172"/>
    <lineage>
        <taxon>unclassified sequences</taxon>
        <taxon>metagenomes</taxon>
        <taxon>ecological metagenomes</taxon>
    </lineage>
</organism>
<dbReference type="InterPro" id="IPR016162">
    <property type="entry name" value="Ald_DH_N"/>
</dbReference>
<proteinExistence type="predicted"/>
<dbReference type="SUPFAM" id="SSF53720">
    <property type="entry name" value="ALDH-like"/>
    <property type="match status" value="1"/>
</dbReference>
<gene>
    <name evidence="2" type="ORF">METZ01_LOCUS451416</name>
</gene>
<dbReference type="GO" id="GO:0016491">
    <property type="term" value="F:oxidoreductase activity"/>
    <property type="evidence" value="ECO:0007669"/>
    <property type="project" value="InterPro"/>
</dbReference>
<protein>
    <recommendedName>
        <fullName evidence="1">Aldehyde dehydrogenase domain-containing protein</fullName>
    </recommendedName>
</protein>
<accession>A0A382ZSW6</accession>
<dbReference type="EMBL" id="UINC01186370">
    <property type="protein sequence ID" value="SVD98562.1"/>
    <property type="molecule type" value="Genomic_DNA"/>
</dbReference>
<sequence>CHGIPDMAVPFGGYKQSGWERENGWEGLEKYTELKSVLTLL</sequence>